<keyword evidence="2" id="KW-0456">Lyase</keyword>
<dbReference type="EMBL" id="JBAFUR010000010">
    <property type="protein sequence ID" value="MFG1255310.1"/>
    <property type="molecule type" value="Genomic_DNA"/>
</dbReference>
<dbReference type="RefSeq" id="WP_394010232.1">
    <property type="nucleotide sequence ID" value="NZ_JBAFUR010000010.1"/>
</dbReference>
<protein>
    <submittedName>
        <fullName evidence="4">Enoyl-CoA hydratase-related protein</fullName>
    </submittedName>
</protein>
<sequence length="268" mass="28769">MSLPSTEVEAEIRLNIEGGVATILLNRPDKLNAFNDPMLTLWEAAIREVAADDAVRAVILTGAGRAFCSGGDVDKMGSAEMTPLQVKERLTKGIQRITHAMAALDKPAIAAINGVAAGAGLDIALMCDLRFMALGAKVAETYFKLGLVPGAGGAHYLPRIVGPAKALEMFWSADYVGAEECLRIGLVNRIYPDAELMEQARTFARRVAAGPPLSARLIKRAVYQGLDTDLSTSLDLVSSHMTIVRSSRDHVEAVAALREKRAPRFEGR</sequence>
<dbReference type="Gene3D" id="1.10.12.10">
    <property type="entry name" value="Lyase 2-enoyl-coa Hydratase, Chain A, domain 2"/>
    <property type="match status" value="1"/>
</dbReference>
<dbReference type="InterPro" id="IPR014748">
    <property type="entry name" value="Enoyl-CoA_hydra_C"/>
</dbReference>
<comment type="caution">
    <text evidence="4">The sequence shown here is derived from an EMBL/GenBank/DDBJ whole genome shotgun (WGS) entry which is preliminary data.</text>
</comment>
<comment type="similarity">
    <text evidence="1 3">Belongs to the enoyl-CoA hydratase/isomerase family.</text>
</comment>
<evidence type="ECO:0000313" key="5">
    <source>
        <dbReference type="Proteomes" id="UP001604043"/>
    </source>
</evidence>
<name>A0ABW6ZN81_9HYPH</name>
<dbReference type="InterPro" id="IPR029045">
    <property type="entry name" value="ClpP/crotonase-like_dom_sf"/>
</dbReference>
<gene>
    <name evidence="4" type="ORF">V5F30_24075</name>
</gene>
<evidence type="ECO:0000256" key="2">
    <source>
        <dbReference type="ARBA" id="ARBA00023239"/>
    </source>
</evidence>
<organism evidence="4 5">
    <name type="scientific">Xanthobacter aminoxidans</name>
    <dbReference type="NCBI Taxonomy" id="186280"/>
    <lineage>
        <taxon>Bacteria</taxon>
        <taxon>Pseudomonadati</taxon>
        <taxon>Pseudomonadota</taxon>
        <taxon>Alphaproteobacteria</taxon>
        <taxon>Hyphomicrobiales</taxon>
        <taxon>Xanthobacteraceae</taxon>
        <taxon>Xanthobacter</taxon>
    </lineage>
</organism>
<dbReference type="Pfam" id="PF00378">
    <property type="entry name" value="ECH_1"/>
    <property type="match status" value="1"/>
</dbReference>
<accession>A0ABW6ZN81</accession>
<dbReference type="PROSITE" id="PS00166">
    <property type="entry name" value="ENOYL_COA_HYDRATASE"/>
    <property type="match status" value="1"/>
</dbReference>
<dbReference type="InterPro" id="IPR018376">
    <property type="entry name" value="Enoyl-CoA_hyd/isom_CS"/>
</dbReference>
<reference evidence="4 5" key="1">
    <citation type="submission" date="2024-02" db="EMBL/GenBank/DDBJ databases">
        <title>Expansion and revision of Xanthobacter and proposal of Roseixanthobacter gen. nov.</title>
        <authorList>
            <person name="Soltysiak M.P.M."/>
            <person name="Jalihal A."/>
            <person name="Ory A."/>
            <person name="Chrisophersen C."/>
            <person name="Lee A.D."/>
            <person name="Boulton J."/>
            <person name="Springer M."/>
        </authorList>
    </citation>
    <scope>NUCLEOTIDE SEQUENCE [LARGE SCALE GENOMIC DNA]</scope>
    <source>
        <strain evidence="4 5">CB5</strain>
    </source>
</reference>
<evidence type="ECO:0000313" key="4">
    <source>
        <dbReference type="EMBL" id="MFG1255310.1"/>
    </source>
</evidence>
<dbReference type="CDD" id="cd06558">
    <property type="entry name" value="crotonase-like"/>
    <property type="match status" value="1"/>
</dbReference>
<dbReference type="InterPro" id="IPR001753">
    <property type="entry name" value="Enoyl-CoA_hydra/iso"/>
</dbReference>
<dbReference type="SUPFAM" id="SSF52096">
    <property type="entry name" value="ClpP/crotonase"/>
    <property type="match status" value="1"/>
</dbReference>
<evidence type="ECO:0000256" key="1">
    <source>
        <dbReference type="ARBA" id="ARBA00005254"/>
    </source>
</evidence>
<dbReference type="Proteomes" id="UP001604043">
    <property type="component" value="Unassembled WGS sequence"/>
</dbReference>
<proteinExistence type="inferred from homology"/>
<dbReference type="PANTHER" id="PTHR11941">
    <property type="entry name" value="ENOYL-COA HYDRATASE-RELATED"/>
    <property type="match status" value="1"/>
</dbReference>
<dbReference type="Gene3D" id="3.90.226.10">
    <property type="entry name" value="2-enoyl-CoA Hydratase, Chain A, domain 1"/>
    <property type="match status" value="1"/>
</dbReference>
<keyword evidence="5" id="KW-1185">Reference proteome</keyword>
<evidence type="ECO:0000256" key="3">
    <source>
        <dbReference type="RuleBase" id="RU003707"/>
    </source>
</evidence>
<dbReference type="PANTHER" id="PTHR11941:SF54">
    <property type="entry name" value="ENOYL-COA HYDRATASE, MITOCHONDRIAL"/>
    <property type="match status" value="1"/>
</dbReference>